<protein>
    <recommendedName>
        <fullName evidence="3">Toxin-activating lysine-acyltransferase</fullName>
    </recommendedName>
</protein>
<sequence length="162" mass="18756">MTYHPDLKIFRHRHPLQALGAACLFLSQAEPFSQYRFGTWVDTLKGQILRNHYFFTESHGQIVGYYGWALVSHEAARLWIDNIRELTYEECLDGPCVLIMANRALSRQVLFHQTKVMRALQASRELVYWKRQTPQGARLAQFNLQAPGTRRPLTSVPIEIIG</sequence>
<dbReference type="RefSeq" id="WP_093312606.1">
    <property type="nucleotide sequence ID" value="NZ_FNYH01000023.1"/>
</dbReference>
<keyword evidence="2" id="KW-1185">Reference proteome</keyword>
<dbReference type="EMBL" id="FNYH01000023">
    <property type="protein sequence ID" value="SEI93927.1"/>
    <property type="molecule type" value="Genomic_DNA"/>
</dbReference>
<dbReference type="Proteomes" id="UP000242999">
    <property type="component" value="Unassembled WGS sequence"/>
</dbReference>
<dbReference type="AlphaFoldDB" id="A0A1H6UWA7"/>
<name>A0A1H6UWA7_9GAMM</name>
<proteinExistence type="predicted"/>
<reference evidence="2" key="1">
    <citation type="submission" date="2016-10" db="EMBL/GenBank/DDBJ databases">
        <authorList>
            <person name="Varghese N."/>
            <person name="Submissions S."/>
        </authorList>
    </citation>
    <scope>NUCLEOTIDE SEQUENCE [LARGE SCALE GENOMIC DNA]</scope>
    <source>
        <strain evidence="2">DSM 7165</strain>
    </source>
</reference>
<evidence type="ECO:0000313" key="1">
    <source>
        <dbReference type="EMBL" id="SEI93927.1"/>
    </source>
</evidence>
<gene>
    <name evidence="1" type="ORF">SAMN05421831_1234</name>
</gene>
<dbReference type="STRING" id="64971.SAMN05421831_1234"/>
<organism evidence="1 2">
    <name type="scientific">Allopseudospirillum japonicum</name>
    <dbReference type="NCBI Taxonomy" id="64971"/>
    <lineage>
        <taxon>Bacteria</taxon>
        <taxon>Pseudomonadati</taxon>
        <taxon>Pseudomonadota</taxon>
        <taxon>Gammaproteobacteria</taxon>
        <taxon>Oceanospirillales</taxon>
        <taxon>Oceanospirillaceae</taxon>
        <taxon>Allopseudospirillum</taxon>
    </lineage>
</organism>
<evidence type="ECO:0000313" key="2">
    <source>
        <dbReference type="Proteomes" id="UP000242999"/>
    </source>
</evidence>
<accession>A0A1H6UWA7</accession>
<evidence type="ECO:0008006" key="3">
    <source>
        <dbReference type="Google" id="ProtNLM"/>
    </source>
</evidence>